<dbReference type="GO" id="GO:0016853">
    <property type="term" value="F:isomerase activity"/>
    <property type="evidence" value="ECO:0007669"/>
    <property type="project" value="UniProtKB-KW"/>
</dbReference>
<dbReference type="Proteomes" id="UP001454036">
    <property type="component" value="Unassembled WGS sequence"/>
</dbReference>
<keyword evidence="2" id="KW-1185">Reference proteome</keyword>
<comment type="caution">
    <text evidence="1">The sequence shown here is derived from an EMBL/GenBank/DDBJ whole genome shotgun (WGS) entry which is preliminary data.</text>
</comment>
<dbReference type="PANTHER" id="PTHR47512:SF3">
    <property type="entry name" value="CHALCONE-FLAVONONE ISOMERASE FAMILY PROTEIN"/>
    <property type="match status" value="1"/>
</dbReference>
<evidence type="ECO:0000313" key="2">
    <source>
        <dbReference type="Proteomes" id="UP001454036"/>
    </source>
</evidence>
<keyword evidence="1" id="KW-0413">Isomerase</keyword>
<accession>A0AAV3PZM8</accession>
<proteinExistence type="predicted"/>
<dbReference type="AlphaFoldDB" id="A0AAV3PZM8"/>
<sequence length="153" mass="16819">MNAAKSMEKTVIKQKNQAAVIDITNESPIINLAKTSYFETPSSSATSKKMVNSKVNIGTPGSGEALLRDQVRTLLEKVEEEAEFPTISQENKQFHHFYGFVNSPINILATTPANTPQIADFSDTQIMELASVTPSLVEDKLFIAQFLSIHLCS</sequence>
<dbReference type="PANTHER" id="PTHR47512">
    <property type="entry name" value="EXPRESSED PROTEIN"/>
    <property type="match status" value="1"/>
</dbReference>
<evidence type="ECO:0000313" key="1">
    <source>
        <dbReference type="EMBL" id="GAA0156909.1"/>
    </source>
</evidence>
<organism evidence="1 2">
    <name type="scientific">Lithospermum erythrorhizon</name>
    <name type="common">Purple gromwell</name>
    <name type="synonym">Lithospermum officinale var. erythrorhizon</name>
    <dbReference type="NCBI Taxonomy" id="34254"/>
    <lineage>
        <taxon>Eukaryota</taxon>
        <taxon>Viridiplantae</taxon>
        <taxon>Streptophyta</taxon>
        <taxon>Embryophyta</taxon>
        <taxon>Tracheophyta</taxon>
        <taxon>Spermatophyta</taxon>
        <taxon>Magnoliopsida</taxon>
        <taxon>eudicotyledons</taxon>
        <taxon>Gunneridae</taxon>
        <taxon>Pentapetalae</taxon>
        <taxon>asterids</taxon>
        <taxon>lamiids</taxon>
        <taxon>Boraginales</taxon>
        <taxon>Boraginaceae</taxon>
        <taxon>Boraginoideae</taxon>
        <taxon>Lithospermeae</taxon>
        <taxon>Lithospermum</taxon>
    </lineage>
</organism>
<dbReference type="EMBL" id="BAABME010002978">
    <property type="protein sequence ID" value="GAA0156909.1"/>
    <property type="molecule type" value="Genomic_DNA"/>
</dbReference>
<name>A0AAV3PZM8_LITER</name>
<gene>
    <name evidence="1" type="ORF">LIER_14290</name>
</gene>
<protein>
    <submittedName>
        <fullName evidence="1">Isomerase</fullName>
    </submittedName>
</protein>
<reference evidence="1 2" key="1">
    <citation type="submission" date="2024-01" db="EMBL/GenBank/DDBJ databases">
        <title>The complete chloroplast genome sequence of Lithospermum erythrorhizon: insights into the phylogenetic relationship among Boraginaceae species and the maternal lineages of purple gromwells.</title>
        <authorList>
            <person name="Okada T."/>
            <person name="Watanabe K."/>
        </authorList>
    </citation>
    <scope>NUCLEOTIDE SEQUENCE [LARGE SCALE GENOMIC DNA]</scope>
</reference>